<gene>
    <name evidence="2" type="ORF">SAMN05421850_101190</name>
</gene>
<keyword evidence="3" id="KW-1185">Reference proteome</keyword>
<reference evidence="2 3" key="1">
    <citation type="submission" date="2016-10" db="EMBL/GenBank/DDBJ databases">
        <authorList>
            <person name="de Groot N.N."/>
        </authorList>
    </citation>
    <scope>NUCLEOTIDE SEQUENCE [LARGE SCALE GENOMIC DNA]</scope>
    <source>
        <strain evidence="2 3">DSM 28010</strain>
    </source>
</reference>
<dbReference type="PANTHER" id="PTHR43031">
    <property type="entry name" value="FAD-DEPENDENT OXIDOREDUCTASE"/>
    <property type="match status" value="1"/>
</dbReference>
<name>A0A1G8GRA0_9RHOB</name>
<dbReference type="EMBL" id="FNEB01000001">
    <property type="protein sequence ID" value="SDH96877.1"/>
    <property type="molecule type" value="Genomic_DNA"/>
</dbReference>
<dbReference type="SUPFAM" id="SSF52821">
    <property type="entry name" value="Rhodanese/Cell cycle control phosphatase"/>
    <property type="match status" value="1"/>
</dbReference>
<dbReference type="InterPro" id="IPR001763">
    <property type="entry name" value="Rhodanese-like_dom"/>
</dbReference>
<dbReference type="PANTHER" id="PTHR43031:SF1">
    <property type="entry name" value="PYRIDINE NUCLEOTIDE-DISULPHIDE OXIDOREDUCTASE"/>
    <property type="match status" value="1"/>
</dbReference>
<dbReference type="InterPro" id="IPR050229">
    <property type="entry name" value="GlpE_sulfurtransferase"/>
</dbReference>
<dbReference type="GO" id="GO:0016740">
    <property type="term" value="F:transferase activity"/>
    <property type="evidence" value="ECO:0007669"/>
    <property type="project" value="UniProtKB-KW"/>
</dbReference>
<evidence type="ECO:0000313" key="3">
    <source>
        <dbReference type="Proteomes" id="UP000199340"/>
    </source>
</evidence>
<dbReference type="Proteomes" id="UP000199340">
    <property type="component" value="Unassembled WGS sequence"/>
</dbReference>
<protein>
    <submittedName>
        <fullName evidence="2">Rhodanese-related sulfurtransferase</fullName>
    </submittedName>
</protein>
<dbReference type="OrthoDB" id="9807812at2"/>
<keyword evidence="2" id="KW-0808">Transferase</keyword>
<feature type="domain" description="Rhodanese" evidence="1">
    <location>
        <begin position="21"/>
        <end position="117"/>
    </location>
</feature>
<accession>A0A1G8GRA0</accession>
<dbReference type="SMART" id="SM00450">
    <property type="entry name" value="RHOD"/>
    <property type="match status" value="1"/>
</dbReference>
<organism evidence="2 3">
    <name type="scientific">Lutimaribacter saemankumensis</name>
    <dbReference type="NCBI Taxonomy" id="490829"/>
    <lineage>
        <taxon>Bacteria</taxon>
        <taxon>Pseudomonadati</taxon>
        <taxon>Pseudomonadota</taxon>
        <taxon>Alphaproteobacteria</taxon>
        <taxon>Rhodobacterales</taxon>
        <taxon>Roseobacteraceae</taxon>
        <taxon>Lutimaribacter</taxon>
    </lineage>
</organism>
<evidence type="ECO:0000259" key="1">
    <source>
        <dbReference type="PROSITE" id="PS50206"/>
    </source>
</evidence>
<dbReference type="PROSITE" id="PS50206">
    <property type="entry name" value="RHODANESE_3"/>
    <property type="match status" value="1"/>
</dbReference>
<sequence>MFGFMRAAPAADYSDIMPRIAAGEITLVDVREPDELSITGRAKDAINIPLMRLQMMADPRHPDCHPGLAPEKPVALYCASGARSAQGKMLLERLGYSEVMNLGGLHDWARAGGSLER</sequence>
<evidence type="ECO:0000313" key="2">
    <source>
        <dbReference type="EMBL" id="SDH96877.1"/>
    </source>
</evidence>
<dbReference type="InterPro" id="IPR036873">
    <property type="entry name" value="Rhodanese-like_dom_sf"/>
</dbReference>
<dbReference type="Pfam" id="PF00581">
    <property type="entry name" value="Rhodanese"/>
    <property type="match status" value="1"/>
</dbReference>
<dbReference type="Gene3D" id="3.40.250.10">
    <property type="entry name" value="Rhodanese-like domain"/>
    <property type="match status" value="1"/>
</dbReference>
<proteinExistence type="predicted"/>
<dbReference type="STRING" id="490829.SAMN05421850_101190"/>
<dbReference type="AlphaFoldDB" id="A0A1G8GRA0"/>
<dbReference type="RefSeq" id="WP_090025583.1">
    <property type="nucleotide sequence ID" value="NZ_FNEB01000001.1"/>
</dbReference>